<proteinExistence type="predicted"/>
<dbReference type="Proteomes" id="UP000886653">
    <property type="component" value="Unassembled WGS sequence"/>
</dbReference>
<dbReference type="AlphaFoldDB" id="A0A9P6NS10"/>
<evidence type="ECO:0000313" key="3">
    <source>
        <dbReference type="Proteomes" id="UP000886653"/>
    </source>
</evidence>
<evidence type="ECO:0000256" key="1">
    <source>
        <dbReference type="SAM" id="Phobius"/>
    </source>
</evidence>
<protein>
    <recommendedName>
        <fullName evidence="4">Transmembrane protein</fullName>
    </recommendedName>
</protein>
<sequence length="52" mass="6006">MVRFEYNYFCLKSLITPSMGDDVIFFFVCVCVCGWVGVCIDIVSFRLLVPIF</sequence>
<reference evidence="2" key="1">
    <citation type="submission" date="2013-11" db="EMBL/GenBank/DDBJ databases">
        <title>Genome sequence of the fusiform rust pathogen reveals effectors for host alternation and coevolution with pine.</title>
        <authorList>
            <consortium name="DOE Joint Genome Institute"/>
            <person name="Smith K."/>
            <person name="Pendleton A."/>
            <person name="Kubisiak T."/>
            <person name="Anderson C."/>
            <person name="Salamov A."/>
            <person name="Aerts A."/>
            <person name="Riley R."/>
            <person name="Clum A."/>
            <person name="Lindquist E."/>
            <person name="Ence D."/>
            <person name="Campbell M."/>
            <person name="Kronenberg Z."/>
            <person name="Feau N."/>
            <person name="Dhillon B."/>
            <person name="Hamelin R."/>
            <person name="Burleigh J."/>
            <person name="Smith J."/>
            <person name="Yandell M."/>
            <person name="Nelson C."/>
            <person name="Grigoriev I."/>
            <person name="Davis J."/>
        </authorList>
    </citation>
    <scope>NUCLEOTIDE SEQUENCE</scope>
    <source>
        <strain evidence="2">G11</strain>
    </source>
</reference>
<keyword evidence="1" id="KW-0812">Transmembrane</keyword>
<keyword evidence="1" id="KW-1133">Transmembrane helix</keyword>
<comment type="caution">
    <text evidence="2">The sequence shown here is derived from an EMBL/GenBank/DDBJ whole genome shotgun (WGS) entry which is preliminary data.</text>
</comment>
<keyword evidence="3" id="KW-1185">Reference proteome</keyword>
<feature type="transmembrane region" description="Helical" evidence="1">
    <location>
        <begin position="23"/>
        <end position="49"/>
    </location>
</feature>
<name>A0A9P6NS10_9BASI</name>
<dbReference type="EMBL" id="MU167208">
    <property type="protein sequence ID" value="KAG0152351.1"/>
    <property type="molecule type" value="Genomic_DNA"/>
</dbReference>
<organism evidence="2 3">
    <name type="scientific">Cronartium quercuum f. sp. fusiforme G11</name>
    <dbReference type="NCBI Taxonomy" id="708437"/>
    <lineage>
        <taxon>Eukaryota</taxon>
        <taxon>Fungi</taxon>
        <taxon>Dikarya</taxon>
        <taxon>Basidiomycota</taxon>
        <taxon>Pucciniomycotina</taxon>
        <taxon>Pucciniomycetes</taxon>
        <taxon>Pucciniales</taxon>
        <taxon>Coleosporiaceae</taxon>
        <taxon>Cronartium</taxon>
    </lineage>
</organism>
<gene>
    <name evidence="2" type="ORF">CROQUDRAFT_140768</name>
</gene>
<keyword evidence="1" id="KW-0472">Membrane</keyword>
<evidence type="ECO:0008006" key="4">
    <source>
        <dbReference type="Google" id="ProtNLM"/>
    </source>
</evidence>
<evidence type="ECO:0000313" key="2">
    <source>
        <dbReference type="EMBL" id="KAG0152351.1"/>
    </source>
</evidence>
<accession>A0A9P6NS10</accession>